<evidence type="ECO:0000313" key="1">
    <source>
        <dbReference type="EMBL" id="NKF21572.1"/>
    </source>
</evidence>
<proteinExistence type="predicted"/>
<dbReference type="Proteomes" id="UP000653472">
    <property type="component" value="Unassembled WGS sequence"/>
</dbReference>
<sequence>MSEETDAVVATFDCWAVNSETAAASRYENFPFHSMVRIGDHYYATSDEGLFRLGGDDDAGAEIHCMLVTGKTDFGTEALKSVTQASIGYSATSPLLFSAIYNQSGQETSVTYQVDSGYVGVEREARVKIGRGGRSRYWQFVIENTAGGNLTLDRLDFDVMRLSRRV</sequence>
<keyword evidence="2" id="KW-1185">Reference proteome</keyword>
<name>A0A969W6N6_9GAMM</name>
<dbReference type="AlphaFoldDB" id="A0A969W6N6"/>
<organism evidence="1 2">
    <name type="scientific">Solimonas marina</name>
    <dbReference type="NCBI Taxonomy" id="2714601"/>
    <lineage>
        <taxon>Bacteria</taxon>
        <taxon>Pseudomonadati</taxon>
        <taxon>Pseudomonadota</taxon>
        <taxon>Gammaproteobacteria</taxon>
        <taxon>Nevskiales</taxon>
        <taxon>Nevskiaceae</taxon>
        <taxon>Solimonas</taxon>
    </lineage>
</organism>
<protein>
    <submittedName>
        <fullName evidence="1">Uncharacterized protein</fullName>
    </submittedName>
</protein>
<reference evidence="1" key="1">
    <citation type="submission" date="2020-03" db="EMBL/GenBank/DDBJ databases">
        <title>Solimonas marina sp. nov., isolated from deep seawater of the Pacific Ocean.</title>
        <authorList>
            <person name="Liu X."/>
            <person name="Lai Q."/>
            <person name="Sun F."/>
            <person name="Gai Y."/>
            <person name="Li G."/>
            <person name="Shao Z."/>
        </authorList>
    </citation>
    <scope>NUCLEOTIDE SEQUENCE</scope>
    <source>
        <strain evidence="1">C16B3</strain>
    </source>
</reference>
<gene>
    <name evidence="1" type="ORF">G7Y82_04525</name>
</gene>
<comment type="caution">
    <text evidence="1">The sequence shown here is derived from an EMBL/GenBank/DDBJ whole genome shotgun (WGS) entry which is preliminary data.</text>
</comment>
<dbReference type="RefSeq" id="WP_168146828.1">
    <property type="nucleotide sequence ID" value="NZ_JAAVXB010000002.1"/>
</dbReference>
<evidence type="ECO:0000313" key="2">
    <source>
        <dbReference type="Proteomes" id="UP000653472"/>
    </source>
</evidence>
<accession>A0A969W6N6</accession>
<dbReference type="EMBL" id="JAAVXB010000002">
    <property type="protein sequence ID" value="NKF21572.1"/>
    <property type="molecule type" value="Genomic_DNA"/>
</dbReference>